<evidence type="ECO:0000313" key="1">
    <source>
        <dbReference type="EMBL" id="JAD67186.1"/>
    </source>
</evidence>
<proteinExistence type="predicted"/>
<dbReference type="EMBL" id="GBRH01230709">
    <property type="protein sequence ID" value="JAD67186.1"/>
    <property type="molecule type" value="Transcribed_RNA"/>
</dbReference>
<accession>A0A0A9BV57</accession>
<reference evidence="1" key="1">
    <citation type="submission" date="2014-09" db="EMBL/GenBank/DDBJ databases">
        <authorList>
            <person name="Magalhaes I.L.F."/>
            <person name="Oliveira U."/>
            <person name="Santos F.R."/>
            <person name="Vidigal T.H.D.A."/>
            <person name="Brescovit A.D."/>
            <person name="Santos A.J."/>
        </authorList>
    </citation>
    <scope>NUCLEOTIDE SEQUENCE</scope>
    <source>
        <tissue evidence="1">Shoot tissue taken approximately 20 cm above the soil surface</tissue>
    </source>
</reference>
<reference evidence="1" key="2">
    <citation type="journal article" date="2015" name="Data Brief">
        <title>Shoot transcriptome of the giant reed, Arundo donax.</title>
        <authorList>
            <person name="Barrero R.A."/>
            <person name="Guerrero F.D."/>
            <person name="Moolhuijzen P."/>
            <person name="Goolsby J.A."/>
            <person name="Tidwell J."/>
            <person name="Bellgard S.E."/>
            <person name="Bellgard M.I."/>
        </authorList>
    </citation>
    <scope>NUCLEOTIDE SEQUENCE</scope>
    <source>
        <tissue evidence="1">Shoot tissue taken approximately 20 cm above the soil surface</tissue>
    </source>
</reference>
<name>A0A0A9BV57_ARUDO</name>
<sequence length="21" mass="2406">MTDVDWCQMKIAFGDMSVQLS</sequence>
<protein>
    <submittedName>
        <fullName evidence="1">Uncharacterized protein</fullName>
    </submittedName>
</protein>
<organism evidence="1">
    <name type="scientific">Arundo donax</name>
    <name type="common">Giant reed</name>
    <name type="synonym">Donax arundinaceus</name>
    <dbReference type="NCBI Taxonomy" id="35708"/>
    <lineage>
        <taxon>Eukaryota</taxon>
        <taxon>Viridiplantae</taxon>
        <taxon>Streptophyta</taxon>
        <taxon>Embryophyta</taxon>
        <taxon>Tracheophyta</taxon>
        <taxon>Spermatophyta</taxon>
        <taxon>Magnoliopsida</taxon>
        <taxon>Liliopsida</taxon>
        <taxon>Poales</taxon>
        <taxon>Poaceae</taxon>
        <taxon>PACMAD clade</taxon>
        <taxon>Arundinoideae</taxon>
        <taxon>Arundineae</taxon>
        <taxon>Arundo</taxon>
    </lineage>
</organism>
<dbReference type="AlphaFoldDB" id="A0A0A9BV57"/>